<dbReference type="GO" id="GO:0022627">
    <property type="term" value="C:cytosolic small ribosomal subunit"/>
    <property type="evidence" value="ECO:0007669"/>
    <property type="project" value="TreeGrafter"/>
</dbReference>
<dbReference type="InterPro" id="IPR003489">
    <property type="entry name" value="RHF/RaiA"/>
</dbReference>
<dbReference type="InterPro" id="IPR038416">
    <property type="entry name" value="Ribosom_S30AE_C_sf"/>
</dbReference>
<sequence length="227" mass="25257">MHSRLTLCAFLPALLQALQPARAPPARPVSTRARATVMANSLTTISANNLKMTDNIKAYVEEKIGGVVEKYAGVSQRCDTHLSVMRNPAVADSDVAEVVVFCKGEVVRAEERSPSMYSSIDLVADKVARKLRKVKERREGKRNKPQLKMSLGEMLEDPVEMEPEVFDATSLIRRKTHAMPAQSLSDAMICMDGLDHDFYMFTNEETGKINVMYKRKEGGLGLIEPEN</sequence>
<dbReference type="CDD" id="cd00552">
    <property type="entry name" value="RaiA"/>
    <property type="match status" value="1"/>
</dbReference>
<keyword evidence="5" id="KW-1185">Reference proteome</keyword>
<evidence type="ECO:0000256" key="1">
    <source>
        <dbReference type="ARBA" id="ARBA00022845"/>
    </source>
</evidence>
<dbReference type="HAMAP" id="MF_00839">
    <property type="entry name" value="HPF"/>
    <property type="match status" value="1"/>
</dbReference>
<comment type="caution">
    <text evidence="4">The sequence shown here is derived from an EMBL/GenBank/DDBJ whole genome shotgun (WGS) entry which is preliminary data.</text>
</comment>
<dbReference type="AlphaFoldDB" id="A0A8J2SE16"/>
<organism evidence="4 5">
    <name type="scientific">Pelagomonas calceolata</name>
    <dbReference type="NCBI Taxonomy" id="35677"/>
    <lineage>
        <taxon>Eukaryota</taxon>
        <taxon>Sar</taxon>
        <taxon>Stramenopiles</taxon>
        <taxon>Ochrophyta</taxon>
        <taxon>Pelagophyceae</taxon>
        <taxon>Pelagomonadales</taxon>
        <taxon>Pelagomonadaceae</taxon>
        <taxon>Pelagomonas</taxon>
    </lineage>
</organism>
<dbReference type="NCBIfam" id="TIGR00741">
    <property type="entry name" value="yfiA"/>
    <property type="match status" value="1"/>
</dbReference>
<dbReference type="Proteomes" id="UP000789595">
    <property type="component" value="Unassembled WGS sequence"/>
</dbReference>
<dbReference type="SUPFAM" id="SSF69754">
    <property type="entry name" value="Ribosome binding protein Y (YfiA homologue)"/>
    <property type="match status" value="1"/>
</dbReference>
<evidence type="ECO:0000313" key="5">
    <source>
        <dbReference type="Proteomes" id="UP000789595"/>
    </source>
</evidence>
<proteinExistence type="inferred from homology"/>
<evidence type="ECO:0000313" key="4">
    <source>
        <dbReference type="EMBL" id="CAH0368163.1"/>
    </source>
</evidence>
<feature type="signal peptide" evidence="2">
    <location>
        <begin position="1"/>
        <end position="23"/>
    </location>
</feature>
<dbReference type="GO" id="GO:0045900">
    <property type="term" value="P:negative regulation of translational elongation"/>
    <property type="evidence" value="ECO:0007669"/>
    <property type="project" value="TreeGrafter"/>
</dbReference>
<protein>
    <recommendedName>
        <fullName evidence="3">Sigma 54 modulation/S30EA ribosomal protein C-terminal domain-containing protein</fullName>
    </recommendedName>
</protein>
<name>A0A8J2SE16_9STRA</name>
<reference evidence="4" key="1">
    <citation type="submission" date="2021-11" db="EMBL/GenBank/DDBJ databases">
        <authorList>
            <consortium name="Genoscope - CEA"/>
            <person name="William W."/>
        </authorList>
    </citation>
    <scope>NUCLEOTIDE SEQUENCE</scope>
</reference>
<evidence type="ECO:0000256" key="2">
    <source>
        <dbReference type="SAM" id="SignalP"/>
    </source>
</evidence>
<dbReference type="Gene3D" id="3.30.160.100">
    <property type="entry name" value="Ribosome hibernation promotion factor-like"/>
    <property type="match status" value="1"/>
</dbReference>
<keyword evidence="1" id="KW-0810">Translation regulation</keyword>
<dbReference type="InterPro" id="IPR032528">
    <property type="entry name" value="Ribosom_S30AE_C"/>
</dbReference>
<dbReference type="InterPro" id="IPR050574">
    <property type="entry name" value="HPF/YfiA_ribosome-assoc"/>
</dbReference>
<dbReference type="GO" id="GO:0043024">
    <property type="term" value="F:ribosomal small subunit binding"/>
    <property type="evidence" value="ECO:0007669"/>
    <property type="project" value="TreeGrafter"/>
</dbReference>
<evidence type="ECO:0000259" key="3">
    <source>
        <dbReference type="Pfam" id="PF16321"/>
    </source>
</evidence>
<dbReference type="Pfam" id="PF16321">
    <property type="entry name" value="Ribosom_S30AE_C"/>
    <property type="match status" value="1"/>
</dbReference>
<dbReference type="Gene3D" id="3.30.505.50">
    <property type="entry name" value="Sigma 54 modulation/S30EA ribosomal protein, C-terminal domain"/>
    <property type="match status" value="1"/>
</dbReference>
<dbReference type="EMBL" id="CAKKNE010000002">
    <property type="protein sequence ID" value="CAH0368163.1"/>
    <property type="molecule type" value="Genomic_DNA"/>
</dbReference>
<keyword evidence="2" id="KW-0732">Signal</keyword>
<dbReference type="PANTHER" id="PTHR33231">
    <property type="entry name" value="30S RIBOSOMAL PROTEIN"/>
    <property type="match status" value="1"/>
</dbReference>
<dbReference type="Pfam" id="PF02482">
    <property type="entry name" value="Ribosomal_S30AE"/>
    <property type="match status" value="1"/>
</dbReference>
<accession>A0A8J2SE16</accession>
<feature type="chain" id="PRO_5035259356" description="Sigma 54 modulation/S30EA ribosomal protein C-terminal domain-containing protein" evidence="2">
    <location>
        <begin position="24"/>
        <end position="227"/>
    </location>
</feature>
<dbReference type="OrthoDB" id="10253151at2759"/>
<gene>
    <name evidence="4" type="ORF">PECAL_2P12150</name>
</gene>
<feature type="domain" description="Sigma 54 modulation/S30EA ribosomal protein C-terminal" evidence="3">
    <location>
        <begin position="170"/>
        <end position="222"/>
    </location>
</feature>
<dbReference type="PANTHER" id="PTHR33231:SF1">
    <property type="entry name" value="30S RIBOSOMAL PROTEIN"/>
    <property type="match status" value="1"/>
</dbReference>
<dbReference type="InterPro" id="IPR034694">
    <property type="entry name" value="HPF_long/plastid"/>
</dbReference>
<dbReference type="InterPro" id="IPR036567">
    <property type="entry name" value="RHF-like"/>
</dbReference>